<name>A0ABR9Y949_9PROT</name>
<organism evidence="1 2">
    <name type="scientific">Gluconobacter vitians</name>
    <dbReference type="NCBI Taxonomy" id="2728102"/>
    <lineage>
        <taxon>Bacteria</taxon>
        <taxon>Pseudomonadati</taxon>
        <taxon>Pseudomonadota</taxon>
        <taxon>Alphaproteobacteria</taxon>
        <taxon>Acetobacterales</taxon>
        <taxon>Acetobacteraceae</taxon>
        <taxon>Gluconobacter</taxon>
    </lineage>
</organism>
<reference evidence="2" key="1">
    <citation type="submission" date="2020-04" db="EMBL/GenBank/DDBJ databases">
        <title>Description of novel Gluconacetobacter.</title>
        <authorList>
            <person name="Sombolestani A."/>
        </authorList>
    </citation>
    <scope>NUCLEOTIDE SEQUENCE [LARGE SCALE GENOMIC DNA]</scope>
    <source>
        <strain evidence="2">LMG 31484</strain>
    </source>
</reference>
<keyword evidence="2" id="KW-1185">Reference proteome</keyword>
<accession>A0ABR9Y949</accession>
<dbReference type="RefSeq" id="WP_194260810.1">
    <property type="nucleotide sequence ID" value="NZ_JABCQG010000030.1"/>
</dbReference>
<gene>
    <name evidence="1" type="ORF">HKD24_13965</name>
</gene>
<evidence type="ECO:0000313" key="1">
    <source>
        <dbReference type="EMBL" id="MBF0860296.1"/>
    </source>
</evidence>
<sequence length="259" mass="30769">MFLNEDVAIIYRTHYWNEDTEYLARKLFGQCAGFQFFVACDETNGEIDVGNFNKISHTNDPESLGLKPKSGHNPTLWYDADFVFYYLLRSLPKVNYFFLLENDCSLNIDFDKLIKKAIKDDVDLVGQIFDPKEGDWPQATISAYYKNKKQMLFPFVMMSRKLILSAYEERLRIKHIYDSNPEEYTWPYCEAFISSYVYSQDNFNVINLNDLYDMTRYKYRPHNYMYSGISNIPNTIVHPVAGRDFLKKKDRHYRRLRGI</sequence>
<dbReference type="EMBL" id="JABCQG010000030">
    <property type="protein sequence ID" value="MBF0860296.1"/>
    <property type="molecule type" value="Genomic_DNA"/>
</dbReference>
<protein>
    <submittedName>
        <fullName evidence="1">Uncharacterized protein</fullName>
    </submittedName>
</protein>
<dbReference type="Proteomes" id="UP000623107">
    <property type="component" value="Unassembled WGS sequence"/>
</dbReference>
<comment type="caution">
    <text evidence="1">The sequence shown here is derived from an EMBL/GenBank/DDBJ whole genome shotgun (WGS) entry which is preliminary data.</text>
</comment>
<reference evidence="1 2" key="2">
    <citation type="submission" date="2020-11" db="EMBL/GenBank/DDBJ databases">
        <title>Description of novel Gluconobacter species.</title>
        <authorList>
            <person name="Cleenwerck I."/>
            <person name="Cnockaert M."/>
            <person name="Borremans W."/>
            <person name="Wieme A.D."/>
            <person name="De Vuyst L."/>
            <person name="Vandamme P."/>
        </authorList>
    </citation>
    <scope>NUCLEOTIDE SEQUENCE [LARGE SCALE GENOMIC DNA]</scope>
    <source>
        <strain evidence="1 2">LMG 31484</strain>
    </source>
</reference>
<proteinExistence type="predicted"/>
<evidence type="ECO:0000313" key="2">
    <source>
        <dbReference type="Proteomes" id="UP000623107"/>
    </source>
</evidence>